<dbReference type="InterPro" id="IPR043917">
    <property type="entry name" value="DUF5753"/>
</dbReference>
<dbReference type="EMBL" id="CP016076">
    <property type="protein sequence ID" value="APU17086.1"/>
    <property type="molecule type" value="Genomic_DNA"/>
</dbReference>
<dbReference type="KEGG" id="acad:UA74_25385"/>
<dbReference type="Pfam" id="PF13560">
    <property type="entry name" value="HTH_31"/>
    <property type="match status" value="1"/>
</dbReference>
<dbReference type="Pfam" id="PF19054">
    <property type="entry name" value="DUF5753"/>
    <property type="match status" value="1"/>
</dbReference>
<organism evidence="2 3">
    <name type="scientific">Actinoalloteichus fjordicus</name>
    <dbReference type="NCBI Taxonomy" id="1612552"/>
    <lineage>
        <taxon>Bacteria</taxon>
        <taxon>Bacillati</taxon>
        <taxon>Actinomycetota</taxon>
        <taxon>Actinomycetes</taxon>
        <taxon>Pseudonocardiales</taxon>
        <taxon>Pseudonocardiaceae</taxon>
        <taxon>Actinoalloteichus</taxon>
    </lineage>
</organism>
<reference evidence="3" key="1">
    <citation type="submission" date="2016-06" db="EMBL/GenBank/DDBJ databases">
        <title>Complete genome sequence of Actinoalloteichus fjordicus DSM 46855 (=ADI127-17), type strain of the new species Actinoalloteichus fjordicus.</title>
        <authorList>
            <person name="Ruckert C."/>
            <person name="Nouioui I."/>
            <person name="Willmese J."/>
            <person name="van Wezel G."/>
            <person name="Klenk H.-P."/>
            <person name="Kalinowski J."/>
            <person name="Zotchev S.B."/>
        </authorList>
    </citation>
    <scope>NUCLEOTIDE SEQUENCE [LARGE SCALE GENOMIC DNA]</scope>
    <source>
        <strain evidence="3">ADI127-7</strain>
    </source>
</reference>
<dbReference type="GO" id="GO:0003677">
    <property type="term" value="F:DNA binding"/>
    <property type="evidence" value="ECO:0007669"/>
    <property type="project" value="InterPro"/>
</dbReference>
<dbReference type="InterPro" id="IPR001387">
    <property type="entry name" value="Cro/C1-type_HTH"/>
</dbReference>
<feature type="domain" description="HTH cro/C1-type" evidence="1">
    <location>
        <begin position="18"/>
        <end position="72"/>
    </location>
</feature>
<dbReference type="RefSeq" id="WP_075742508.1">
    <property type="nucleotide sequence ID" value="NZ_CP016076.1"/>
</dbReference>
<gene>
    <name evidence="2" type="ORF">UA74_25385</name>
</gene>
<dbReference type="SMART" id="SM00530">
    <property type="entry name" value="HTH_XRE"/>
    <property type="match status" value="1"/>
</dbReference>
<keyword evidence="3" id="KW-1185">Reference proteome</keyword>
<dbReference type="SUPFAM" id="SSF47413">
    <property type="entry name" value="lambda repressor-like DNA-binding domains"/>
    <property type="match status" value="1"/>
</dbReference>
<sequence>MSSRSRQTIERRQLGAELNRLRKAAGKQQKDAAAVLECDSSVISRMEGGGRPLKRLEVDALLDLYGVPAEARPEIYDLAQVARQRQPRRMHSDVMPGAFRRLSDHEAFASEIYYSEGEIIPGLLQTEDYARALIRVSRAAIGADDPIEVENLVQFRMERQELLTREDAPRLWFVIGEAALRRPLGSRTILLNQIRRLLLVIENQRTVTIQVAPLSIADHPMLGDSMAIFRFGAKAPDTVYQSTFIEGGVYLKADEDIAACIHAFDRLRAVALGPDQSREFLTRCVKELDGAS</sequence>
<evidence type="ECO:0000313" key="3">
    <source>
        <dbReference type="Proteomes" id="UP000185511"/>
    </source>
</evidence>
<dbReference type="Proteomes" id="UP000185511">
    <property type="component" value="Chromosome"/>
</dbReference>
<accession>A0AAC9LG51</accession>
<name>A0AAC9LG51_9PSEU</name>
<dbReference type="Gene3D" id="1.10.260.40">
    <property type="entry name" value="lambda repressor-like DNA-binding domains"/>
    <property type="match status" value="1"/>
</dbReference>
<protein>
    <submittedName>
        <fullName evidence="2">DNA binding protein with helix-turn-helix domain</fullName>
    </submittedName>
</protein>
<dbReference type="AlphaFoldDB" id="A0AAC9LG51"/>
<evidence type="ECO:0000313" key="2">
    <source>
        <dbReference type="EMBL" id="APU17086.1"/>
    </source>
</evidence>
<proteinExistence type="predicted"/>
<dbReference type="PROSITE" id="PS50943">
    <property type="entry name" value="HTH_CROC1"/>
    <property type="match status" value="1"/>
</dbReference>
<dbReference type="CDD" id="cd00093">
    <property type="entry name" value="HTH_XRE"/>
    <property type="match status" value="1"/>
</dbReference>
<evidence type="ECO:0000259" key="1">
    <source>
        <dbReference type="PROSITE" id="PS50943"/>
    </source>
</evidence>
<dbReference type="InterPro" id="IPR010982">
    <property type="entry name" value="Lambda_DNA-bd_dom_sf"/>
</dbReference>